<dbReference type="InterPro" id="IPR056436">
    <property type="entry name" value="Znf-C2H2_ZIC1-5/GLI1-3-like"/>
</dbReference>
<gene>
    <name evidence="9" type="ORF">WA026_002555</name>
</gene>
<dbReference type="AlphaFoldDB" id="A0AAW1U2Q5"/>
<dbReference type="PROSITE" id="PS00028">
    <property type="entry name" value="ZINC_FINGER_C2H2_1"/>
    <property type="match status" value="4"/>
</dbReference>
<feature type="domain" description="C2H2-type" evidence="8">
    <location>
        <begin position="364"/>
        <end position="391"/>
    </location>
</feature>
<dbReference type="InterPro" id="IPR036236">
    <property type="entry name" value="Znf_C2H2_sf"/>
</dbReference>
<comment type="subcellular location">
    <subcellularLocation>
        <location evidence="1">Nucleus</location>
    </subcellularLocation>
</comment>
<evidence type="ECO:0000256" key="6">
    <source>
        <dbReference type="ARBA" id="ARBA00023242"/>
    </source>
</evidence>
<protein>
    <recommendedName>
        <fullName evidence="8">C2H2-type domain-containing protein</fullName>
    </recommendedName>
</protein>
<dbReference type="GO" id="GO:0008270">
    <property type="term" value="F:zinc ion binding"/>
    <property type="evidence" value="ECO:0007669"/>
    <property type="project" value="UniProtKB-KW"/>
</dbReference>
<dbReference type="FunFam" id="3.30.160.60:FF:000031">
    <property type="entry name" value="GLI family zinc finger 3"/>
    <property type="match status" value="1"/>
</dbReference>
<dbReference type="PANTHER" id="PTHR45718:SF7">
    <property type="entry name" value="C2H2-TYPE DOMAIN-CONTAINING PROTEIN"/>
    <property type="match status" value="1"/>
</dbReference>
<dbReference type="Pfam" id="PF00096">
    <property type="entry name" value="zf-C2H2"/>
    <property type="match status" value="3"/>
</dbReference>
<dbReference type="FunFam" id="3.30.160.60:FF:000048">
    <property type="entry name" value="GLI family zinc finger 3"/>
    <property type="match status" value="1"/>
</dbReference>
<feature type="domain" description="C2H2-type" evidence="8">
    <location>
        <begin position="392"/>
        <end position="421"/>
    </location>
</feature>
<keyword evidence="2" id="KW-0479">Metal-binding</keyword>
<sequence length="563" mass="65345">MSSTRMLSKNFDLTEQLYNPITNFTQMELMEKFNMAFYEGQNLSKYEISTVFEEYSDVNFNKEQTHTEEDHIPIDILVDYLTEPETPVTNFDFDFEDLKICLDANPQTMRQSSFSESDAETYITESEYNTSSVTDDCTQFSDFFLQPPPFKAETKDVVADGMLEDFDLNDICDSLSNHSFDFDELTYEMNNIGGNTNGGLSELGTDKTNMEFNQFLRSIPADDLSFFAQETKVKNEFGHLIHNRCANNNISSNLQYVNGGEELSLPSCSSLPANQVVLPQRQNLILDDPFFDSTTMNEESSSPNCQINDVFFASEDCDEQNEGLICRWENCYQTYHSQSSLVKHIEKSHVEFKRSGDEFVCFWTNCPRKIKPFNARYKLLIHMRVHSGEKPNKCPFKGCSKAFSRLENLKIHQRSHTGERPYLCQFQNCPKSFSNSSDRAKHQRTHFDTKPYGCQVMGCTKKYTDPSSLRKHVKNHTIEEQLQLKKKSVEDFSMKNNFSNRAQLQSKIIESRRHREVNDKRHYAALEHNYSNVLENNCRPITSEIKRDLKNKISQRNNFYSNK</sequence>
<organism evidence="9 10">
    <name type="scientific">Henosepilachna vigintioctopunctata</name>
    <dbReference type="NCBI Taxonomy" id="420089"/>
    <lineage>
        <taxon>Eukaryota</taxon>
        <taxon>Metazoa</taxon>
        <taxon>Ecdysozoa</taxon>
        <taxon>Arthropoda</taxon>
        <taxon>Hexapoda</taxon>
        <taxon>Insecta</taxon>
        <taxon>Pterygota</taxon>
        <taxon>Neoptera</taxon>
        <taxon>Endopterygota</taxon>
        <taxon>Coleoptera</taxon>
        <taxon>Polyphaga</taxon>
        <taxon>Cucujiformia</taxon>
        <taxon>Coccinelloidea</taxon>
        <taxon>Coccinellidae</taxon>
        <taxon>Epilachninae</taxon>
        <taxon>Epilachnini</taxon>
        <taxon>Henosepilachna</taxon>
    </lineage>
</organism>
<dbReference type="GO" id="GO:0000981">
    <property type="term" value="F:DNA-binding transcription factor activity, RNA polymerase II-specific"/>
    <property type="evidence" value="ECO:0007669"/>
    <property type="project" value="TreeGrafter"/>
</dbReference>
<evidence type="ECO:0000259" key="8">
    <source>
        <dbReference type="PROSITE" id="PS50157"/>
    </source>
</evidence>
<feature type="domain" description="C2H2-type" evidence="8">
    <location>
        <begin position="422"/>
        <end position="451"/>
    </location>
</feature>
<dbReference type="SMART" id="SM00355">
    <property type="entry name" value="ZnF_C2H2"/>
    <property type="match status" value="5"/>
</dbReference>
<dbReference type="Gene3D" id="3.30.160.60">
    <property type="entry name" value="Classic Zinc Finger"/>
    <property type="match status" value="5"/>
</dbReference>
<keyword evidence="6" id="KW-0539">Nucleus</keyword>
<evidence type="ECO:0000313" key="9">
    <source>
        <dbReference type="EMBL" id="KAK9874201.1"/>
    </source>
</evidence>
<evidence type="ECO:0000313" key="10">
    <source>
        <dbReference type="Proteomes" id="UP001431783"/>
    </source>
</evidence>
<dbReference type="GO" id="GO:0005634">
    <property type="term" value="C:nucleus"/>
    <property type="evidence" value="ECO:0007669"/>
    <property type="project" value="UniProtKB-SubCell"/>
</dbReference>
<keyword evidence="10" id="KW-1185">Reference proteome</keyword>
<evidence type="ECO:0000256" key="5">
    <source>
        <dbReference type="ARBA" id="ARBA00022833"/>
    </source>
</evidence>
<dbReference type="GO" id="GO:0000978">
    <property type="term" value="F:RNA polymerase II cis-regulatory region sequence-specific DNA binding"/>
    <property type="evidence" value="ECO:0007669"/>
    <property type="project" value="TreeGrafter"/>
</dbReference>
<evidence type="ECO:0000256" key="3">
    <source>
        <dbReference type="ARBA" id="ARBA00022737"/>
    </source>
</evidence>
<evidence type="ECO:0000256" key="1">
    <source>
        <dbReference type="ARBA" id="ARBA00004123"/>
    </source>
</evidence>
<keyword evidence="3" id="KW-0677">Repeat</keyword>
<dbReference type="InterPro" id="IPR013087">
    <property type="entry name" value="Znf_C2H2_type"/>
</dbReference>
<dbReference type="PROSITE" id="PS50157">
    <property type="entry name" value="ZINC_FINGER_C2H2_2"/>
    <property type="match status" value="4"/>
</dbReference>
<dbReference type="EMBL" id="JARQZJ010000031">
    <property type="protein sequence ID" value="KAK9874201.1"/>
    <property type="molecule type" value="Genomic_DNA"/>
</dbReference>
<dbReference type="GO" id="GO:0140297">
    <property type="term" value="F:DNA-binding transcription factor binding"/>
    <property type="evidence" value="ECO:0007669"/>
    <property type="project" value="UniProtKB-ARBA"/>
</dbReference>
<evidence type="ECO:0000256" key="4">
    <source>
        <dbReference type="ARBA" id="ARBA00022771"/>
    </source>
</evidence>
<keyword evidence="4 7" id="KW-0863">Zinc-finger</keyword>
<evidence type="ECO:0000256" key="2">
    <source>
        <dbReference type="ARBA" id="ARBA00022723"/>
    </source>
</evidence>
<dbReference type="SUPFAM" id="SSF57667">
    <property type="entry name" value="beta-beta-alpha zinc fingers"/>
    <property type="match status" value="3"/>
</dbReference>
<keyword evidence="5" id="KW-0862">Zinc</keyword>
<feature type="domain" description="C2H2-type" evidence="8">
    <location>
        <begin position="452"/>
        <end position="481"/>
    </location>
</feature>
<accession>A0AAW1U2Q5</accession>
<dbReference type="InterPro" id="IPR043359">
    <property type="entry name" value="GLI-like"/>
</dbReference>
<reference evidence="9 10" key="1">
    <citation type="submission" date="2023-03" db="EMBL/GenBank/DDBJ databases">
        <title>Genome insight into feeding habits of ladybird beetles.</title>
        <authorList>
            <person name="Li H.-S."/>
            <person name="Huang Y.-H."/>
            <person name="Pang H."/>
        </authorList>
    </citation>
    <scope>NUCLEOTIDE SEQUENCE [LARGE SCALE GENOMIC DNA]</scope>
    <source>
        <strain evidence="9">SYSU_2023b</strain>
        <tissue evidence="9">Whole body</tissue>
    </source>
</reference>
<comment type="caution">
    <text evidence="9">The sequence shown here is derived from an EMBL/GenBank/DDBJ whole genome shotgun (WGS) entry which is preliminary data.</text>
</comment>
<name>A0AAW1U2Q5_9CUCU</name>
<evidence type="ECO:0000256" key="7">
    <source>
        <dbReference type="PROSITE-ProRule" id="PRU00042"/>
    </source>
</evidence>
<proteinExistence type="predicted"/>
<dbReference type="PANTHER" id="PTHR45718">
    <property type="entry name" value="TRANSCRIPTIONAL ACTIVATOR CUBITUS INTERRUPTUS"/>
    <property type="match status" value="1"/>
</dbReference>
<dbReference type="Proteomes" id="UP001431783">
    <property type="component" value="Unassembled WGS sequence"/>
</dbReference>
<dbReference type="Pfam" id="PF23561">
    <property type="entry name" value="zf-C2H2_15"/>
    <property type="match status" value="1"/>
</dbReference>